<proteinExistence type="predicted"/>
<evidence type="ECO:0000313" key="1">
    <source>
        <dbReference type="EMBL" id="JAD18785.1"/>
    </source>
</evidence>
<protein>
    <submittedName>
        <fullName evidence="1">Uncharacterized protein</fullName>
    </submittedName>
</protein>
<accession>A0A0A8Y189</accession>
<name>A0A0A8Y189_ARUDO</name>
<organism evidence="1">
    <name type="scientific">Arundo donax</name>
    <name type="common">Giant reed</name>
    <name type="synonym">Donax arundinaceus</name>
    <dbReference type="NCBI Taxonomy" id="35708"/>
    <lineage>
        <taxon>Eukaryota</taxon>
        <taxon>Viridiplantae</taxon>
        <taxon>Streptophyta</taxon>
        <taxon>Embryophyta</taxon>
        <taxon>Tracheophyta</taxon>
        <taxon>Spermatophyta</taxon>
        <taxon>Magnoliopsida</taxon>
        <taxon>Liliopsida</taxon>
        <taxon>Poales</taxon>
        <taxon>Poaceae</taxon>
        <taxon>PACMAD clade</taxon>
        <taxon>Arundinoideae</taxon>
        <taxon>Arundineae</taxon>
        <taxon>Arundo</taxon>
    </lineage>
</organism>
<dbReference type="EMBL" id="GBRH01279110">
    <property type="protein sequence ID" value="JAD18785.1"/>
    <property type="molecule type" value="Transcribed_RNA"/>
</dbReference>
<reference evidence="1" key="2">
    <citation type="journal article" date="2015" name="Data Brief">
        <title>Shoot transcriptome of the giant reed, Arundo donax.</title>
        <authorList>
            <person name="Barrero R.A."/>
            <person name="Guerrero F.D."/>
            <person name="Moolhuijzen P."/>
            <person name="Goolsby J.A."/>
            <person name="Tidwell J."/>
            <person name="Bellgard S.E."/>
            <person name="Bellgard M.I."/>
        </authorList>
    </citation>
    <scope>NUCLEOTIDE SEQUENCE</scope>
    <source>
        <tissue evidence="1">Shoot tissue taken approximately 20 cm above the soil surface</tissue>
    </source>
</reference>
<dbReference type="AlphaFoldDB" id="A0A0A8Y189"/>
<reference evidence="1" key="1">
    <citation type="submission" date="2014-09" db="EMBL/GenBank/DDBJ databases">
        <authorList>
            <person name="Magalhaes I.L.F."/>
            <person name="Oliveira U."/>
            <person name="Santos F.R."/>
            <person name="Vidigal T.H.D.A."/>
            <person name="Brescovit A.D."/>
            <person name="Santos A.J."/>
        </authorList>
    </citation>
    <scope>NUCLEOTIDE SEQUENCE</scope>
    <source>
        <tissue evidence="1">Shoot tissue taken approximately 20 cm above the soil surface</tissue>
    </source>
</reference>
<sequence>MSRKTTFREWWQNFTLVFTSIWAN</sequence>